<dbReference type="PROSITE" id="PS00460">
    <property type="entry name" value="GLUTATHIONE_PEROXID_1"/>
    <property type="match status" value="1"/>
</dbReference>
<evidence type="ECO:0000256" key="3">
    <source>
        <dbReference type="ARBA" id="ARBA00023002"/>
    </source>
</evidence>
<gene>
    <name evidence="7" type="ORF">EQG63_09105</name>
</gene>
<dbReference type="InterPro" id="IPR029759">
    <property type="entry name" value="GPX_AS"/>
</dbReference>
<organism evidence="7 8">
    <name type="scientific">Flavobacterium amnicola</name>
    <dbReference type="NCBI Taxonomy" id="2506422"/>
    <lineage>
        <taxon>Bacteria</taxon>
        <taxon>Pseudomonadati</taxon>
        <taxon>Bacteroidota</taxon>
        <taxon>Flavobacteriia</taxon>
        <taxon>Flavobacteriales</taxon>
        <taxon>Flavobacteriaceae</taxon>
        <taxon>Flavobacterium</taxon>
    </lineage>
</organism>
<dbReference type="InterPro" id="IPR013766">
    <property type="entry name" value="Thioredoxin_domain"/>
</dbReference>
<evidence type="ECO:0000256" key="5">
    <source>
        <dbReference type="RuleBase" id="RU000499"/>
    </source>
</evidence>
<accession>A0A4Q1K287</accession>
<dbReference type="PROSITE" id="PS51352">
    <property type="entry name" value="THIOREDOXIN_2"/>
    <property type="match status" value="1"/>
</dbReference>
<dbReference type="OrthoDB" id="9789406at2"/>
<dbReference type="GO" id="GO:0004601">
    <property type="term" value="F:peroxidase activity"/>
    <property type="evidence" value="ECO:0007669"/>
    <property type="project" value="UniProtKB-KW"/>
</dbReference>
<keyword evidence="2 5" id="KW-0575">Peroxidase</keyword>
<reference evidence="8" key="1">
    <citation type="submission" date="2019-01" db="EMBL/GenBank/DDBJ databases">
        <title>Cytophagaceae bacterium strain CAR-16.</title>
        <authorList>
            <person name="Chen W.-M."/>
        </authorList>
    </citation>
    <scope>NUCLEOTIDE SEQUENCE [LARGE SCALE GENOMIC DNA]</scope>
    <source>
        <strain evidence="8">LLJ-11</strain>
    </source>
</reference>
<dbReference type="RefSeq" id="WP_129436061.1">
    <property type="nucleotide sequence ID" value="NZ_SBKO01000003.1"/>
</dbReference>
<evidence type="ECO:0000259" key="6">
    <source>
        <dbReference type="PROSITE" id="PS51352"/>
    </source>
</evidence>
<dbReference type="PRINTS" id="PR01011">
    <property type="entry name" value="GLUTPROXDASE"/>
</dbReference>
<comment type="similarity">
    <text evidence="1 5">Belongs to the glutathione peroxidase family.</text>
</comment>
<dbReference type="Gene3D" id="3.40.30.10">
    <property type="entry name" value="Glutaredoxin"/>
    <property type="match status" value="1"/>
</dbReference>
<name>A0A4Q1K287_9FLAO</name>
<dbReference type="PROSITE" id="PS51257">
    <property type="entry name" value="PROKAR_LIPOPROTEIN"/>
    <property type="match status" value="1"/>
</dbReference>
<feature type="active site" evidence="4">
    <location>
        <position position="74"/>
    </location>
</feature>
<evidence type="ECO:0000256" key="1">
    <source>
        <dbReference type="ARBA" id="ARBA00006926"/>
    </source>
</evidence>
<protein>
    <recommendedName>
        <fullName evidence="5">Glutathione peroxidase</fullName>
    </recommendedName>
</protein>
<dbReference type="AlphaFoldDB" id="A0A4Q1K287"/>
<sequence length="197" mass="22421">MKKIAIIAISILAFSCKNQEESLKNMEEPAAQISTNMEGQSIYQFKVKDIEGNDFDFSKLKGKKIMVVNTASECGLTPQYEDLQSLYTEYKGKNFVIVGFPANNFEQQEPGTNKEIATFCTKNYGVTFPMMSKISVQGDDQHPLYQFLTQKDKNGLEDNTIRWNFQKYLINESGHLDKVIAPQILPTDEVIINWIKA</sequence>
<proteinExistence type="inferred from homology"/>
<dbReference type="GO" id="GO:0034599">
    <property type="term" value="P:cellular response to oxidative stress"/>
    <property type="evidence" value="ECO:0007669"/>
    <property type="project" value="TreeGrafter"/>
</dbReference>
<dbReference type="FunFam" id="3.40.30.10:FF:000010">
    <property type="entry name" value="Glutathione peroxidase"/>
    <property type="match status" value="1"/>
</dbReference>
<evidence type="ECO:0000256" key="4">
    <source>
        <dbReference type="PIRSR" id="PIRSR000303-1"/>
    </source>
</evidence>
<dbReference type="InterPro" id="IPR036249">
    <property type="entry name" value="Thioredoxin-like_sf"/>
</dbReference>
<dbReference type="InterPro" id="IPR000889">
    <property type="entry name" value="Glutathione_peroxidase"/>
</dbReference>
<comment type="caution">
    <text evidence="7">The sequence shown here is derived from an EMBL/GenBank/DDBJ whole genome shotgun (WGS) entry which is preliminary data.</text>
</comment>
<keyword evidence="3 5" id="KW-0560">Oxidoreductase</keyword>
<feature type="domain" description="Thioredoxin" evidence="6">
    <location>
        <begin position="36"/>
        <end position="197"/>
    </location>
</feature>
<dbReference type="EMBL" id="SBKO01000003">
    <property type="protein sequence ID" value="RXR18415.1"/>
    <property type="molecule type" value="Genomic_DNA"/>
</dbReference>
<dbReference type="PIRSF" id="PIRSF000303">
    <property type="entry name" value="Glutathion_perox"/>
    <property type="match status" value="1"/>
</dbReference>
<evidence type="ECO:0000313" key="7">
    <source>
        <dbReference type="EMBL" id="RXR18415.1"/>
    </source>
</evidence>
<keyword evidence="8" id="KW-1185">Reference proteome</keyword>
<dbReference type="SUPFAM" id="SSF52833">
    <property type="entry name" value="Thioredoxin-like"/>
    <property type="match status" value="1"/>
</dbReference>
<dbReference type="PANTHER" id="PTHR11592:SF78">
    <property type="entry name" value="GLUTATHIONE PEROXIDASE"/>
    <property type="match status" value="1"/>
</dbReference>
<evidence type="ECO:0000313" key="8">
    <source>
        <dbReference type="Proteomes" id="UP000290283"/>
    </source>
</evidence>
<dbReference type="PROSITE" id="PS51355">
    <property type="entry name" value="GLUTATHIONE_PEROXID_3"/>
    <property type="match status" value="1"/>
</dbReference>
<dbReference type="Proteomes" id="UP000290283">
    <property type="component" value="Unassembled WGS sequence"/>
</dbReference>
<dbReference type="CDD" id="cd00340">
    <property type="entry name" value="GSH_Peroxidase"/>
    <property type="match status" value="1"/>
</dbReference>
<dbReference type="PANTHER" id="PTHR11592">
    <property type="entry name" value="GLUTATHIONE PEROXIDASE"/>
    <property type="match status" value="1"/>
</dbReference>
<evidence type="ECO:0000256" key="2">
    <source>
        <dbReference type="ARBA" id="ARBA00022559"/>
    </source>
</evidence>
<dbReference type="Pfam" id="PF00255">
    <property type="entry name" value="GSHPx"/>
    <property type="match status" value="1"/>
</dbReference>